<dbReference type="InterPro" id="IPR043129">
    <property type="entry name" value="ATPase_NBD"/>
</dbReference>
<dbReference type="PANTHER" id="PTHR32432:SF3">
    <property type="entry name" value="ETHANOLAMINE UTILIZATION PROTEIN EUTJ"/>
    <property type="match status" value="1"/>
</dbReference>
<dbReference type="GO" id="GO:0051301">
    <property type="term" value="P:cell division"/>
    <property type="evidence" value="ECO:0007669"/>
    <property type="project" value="InterPro"/>
</dbReference>
<gene>
    <name evidence="3" type="ORF">COV55_00815</name>
</gene>
<name>A0A2H0NDH7_9BACT</name>
<dbReference type="Pfam" id="PF11104">
    <property type="entry name" value="PilM_2"/>
    <property type="match status" value="1"/>
</dbReference>
<dbReference type="Gene3D" id="3.30.1490.300">
    <property type="match status" value="1"/>
</dbReference>
<protein>
    <recommendedName>
        <fullName evidence="2">SHS2 domain-containing protein</fullName>
    </recommendedName>
</protein>
<evidence type="ECO:0000259" key="2">
    <source>
        <dbReference type="SMART" id="SM00842"/>
    </source>
</evidence>
<dbReference type="PANTHER" id="PTHR32432">
    <property type="entry name" value="CELL DIVISION PROTEIN FTSA-RELATED"/>
    <property type="match status" value="1"/>
</dbReference>
<dbReference type="Proteomes" id="UP000230564">
    <property type="component" value="Unassembled WGS sequence"/>
</dbReference>
<evidence type="ECO:0000256" key="1">
    <source>
        <dbReference type="SAM" id="Phobius"/>
    </source>
</evidence>
<organism evidence="3 4">
    <name type="scientific">Candidatus Komeilibacteria bacterium CG11_big_fil_rev_8_21_14_0_20_36_20</name>
    <dbReference type="NCBI Taxonomy" id="1974477"/>
    <lineage>
        <taxon>Bacteria</taxon>
        <taxon>Candidatus Komeiliibacteriota</taxon>
    </lineage>
</organism>
<evidence type="ECO:0000313" key="3">
    <source>
        <dbReference type="EMBL" id="PIR06950.1"/>
    </source>
</evidence>
<keyword evidence="1" id="KW-0812">Transmembrane</keyword>
<dbReference type="AlphaFoldDB" id="A0A2H0NDH7"/>
<dbReference type="SUPFAM" id="SSF53067">
    <property type="entry name" value="Actin-like ATPase domain"/>
    <property type="match status" value="2"/>
</dbReference>
<dbReference type="InterPro" id="IPR003494">
    <property type="entry name" value="SHS2_FtsA"/>
</dbReference>
<feature type="transmembrane region" description="Helical" evidence="1">
    <location>
        <begin position="390"/>
        <end position="409"/>
    </location>
</feature>
<comment type="caution">
    <text evidence="3">The sequence shown here is derived from an EMBL/GenBank/DDBJ whole genome shotgun (WGS) entry which is preliminary data.</text>
</comment>
<dbReference type="InterPro" id="IPR005883">
    <property type="entry name" value="PilM"/>
</dbReference>
<sequence>MARNIIGLDISDFSIEAVALQAEHGHFKVVAYSRYRLSPEIVEDGHVLDQERFKECLKKLFANAKPQPIEVKRVFLSVPESRVFTNIFSLPKSLKNRELRAAADHQAEEIVPEAMSNLITVVKILSTKDDSKEVWHLAVSRETVINLAKIFEEMGIEVVGVTTEAISSFAGLDDKVKEKVNLLLDIGSRTTVASVFDHQGIRSTVNIYIAGNNITQAISEKLKISQTEAEAKKCEFGLAPSSKDGEIMLIIQGQLQPLTDELKRFINYYEDLTRQSIERIILIGGSAQLKGIDGYFSDNLSRPAVIGQPFLDSHLLPAGLDYSKYINALGLAKLAQEKPEINLYTTQNTLGLSKRLDSLKKFSFKNLNPLRLVKYFHKDKISNLKYFFKNIYVGIALVVIVAGGLMWHFRGPLVDLFTTNSHSFTKNIKVGFNPPEQSDNFILGEAFDFYTEETGESTGLSYQEAVDNLQNNITEKVVAGLNFSSAEDNNLYVLPEVLAVDIINIEPAEDNFNIDNPITMEVNYRFMAVNENKARELILNDLSEQELEQIADWPISNSQYSIISYNAEEGWFDLDVYLELQRP</sequence>
<dbReference type="CDD" id="cd24049">
    <property type="entry name" value="ASKHA_NBD_PilM"/>
    <property type="match status" value="1"/>
</dbReference>
<evidence type="ECO:0000313" key="4">
    <source>
        <dbReference type="Proteomes" id="UP000230564"/>
    </source>
</evidence>
<accession>A0A2H0NDH7</accession>
<dbReference type="SMART" id="SM00842">
    <property type="entry name" value="FtsA"/>
    <property type="match status" value="1"/>
</dbReference>
<keyword evidence="1" id="KW-1133">Transmembrane helix</keyword>
<dbReference type="EMBL" id="PCWQ01000007">
    <property type="protein sequence ID" value="PIR06950.1"/>
    <property type="molecule type" value="Genomic_DNA"/>
</dbReference>
<dbReference type="Gene3D" id="3.30.420.40">
    <property type="match status" value="2"/>
</dbReference>
<feature type="domain" description="SHS2" evidence="2">
    <location>
        <begin position="5"/>
        <end position="172"/>
    </location>
</feature>
<proteinExistence type="predicted"/>
<keyword evidence="1" id="KW-0472">Membrane</keyword>
<reference evidence="3 4" key="1">
    <citation type="submission" date="2017-09" db="EMBL/GenBank/DDBJ databases">
        <title>Depth-based differentiation of microbial function through sediment-hosted aquifers and enrichment of novel symbionts in the deep terrestrial subsurface.</title>
        <authorList>
            <person name="Probst A.J."/>
            <person name="Ladd B."/>
            <person name="Jarett J.K."/>
            <person name="Geller-Mcgrath D.E."/>
            <person name="Sieber C.M."/>
            <person name="Emerson J.B."/>
            <person name="Anantharaman K."/>
            <person name="Thomas B.C."/>
            <person name="Malmstrom R."/>
            <person name="Stieglmeier M."/>
            <person name="Klingl A."/>
            <person name="Woyke T."/>
            <person name="Ryan C.M."/>
            <person name="Banfield J.F."/>
        </authorList>
    </citation>
    <scope>NUCLEOTIDE SEQUENCE [LARGE SCALE GENOMIC DNA]</scope>
    <source>
        <strain evidence="3">CG11_big_fil_rev_8_21_14_0_20_36_20</strain>
    </source>
</reference>
<dbReference type="InterPro" id="IPR050696">
    <property type="entry name" value="FtsA/MreB"/>
</dbReference>